<evidence type="ECO:0000256" key="4">
    <source>
        <dbReference type="ARBA" id="ARBA00025742"/>
    </source>
</evidence>
<keyword evidence="2" id="KW-0378">Hydrolase</keyword>
<dbReference type="PANTHER" id="PTHR42988">
    <property type="entry name" value="PHOSPHOHYDROLASE"/>
    <property type="match status" value="1"/>
</dbReference>
<evidence type="ECO:0000256" key="2">
    <source>
        <dbReference type="ARBA" id="ARBA00022801"/>
    </source>
</evidence>
<dbReference type="InterPro" id="IPR004843">
    <property type="entry name" value="Calcineurin-like_PHP"/>
</dbReference>
<evidence type="ECO:0000256" key="1">
    <source>
        <dbReference type="ARBA" id="ARBA00022723"/>
    </source>
</evidence>
<sequence length="251" mass="28767">MNTLRFAHLSDLHLYKYKDFMYHEHHPYQSFCNVVDLLKQEDTLDFILITGDIAAKQEKESYFHVDELLAPLGTPYYWLPGNHDSAVLMKRIAPKVQVQNTNVFETKGTRFILLDSTDRQEKAVAGFLPDDELRFLEKSLAEATNTSTIIALHHQLLATPGSWTNNLGVTNKNDFYKIIDACPQVQAVICGHIHHAHAWQRKGVQYFSAPATSYQFNPYAPEFALDELAPGYQVLSIHPKTRRVHCEVKRI</sequence>
<dbReference type="EMBL" id="AAWS01000038">
    <property type="protein sequence ID" value="EAY26105.1"/>
    <property type="molecule type" value="Genomic_DNA"/>
</dbReference>
<dbReference type="GO" id="GO:0046872">
    <property type="term" value="F:metal ion binding"/>
    <property type="evidence" value="ECO:0007669"/>
    <property type="project" value="UniProtKB-KW"/>
</dbReference>
<dbReference type="InterPro" id="IPR029052">
    <property type="entry name" value="Metallo-depent_PP-like"/>
</dbReference>
<feature type="domain" description="Calcineurin-like phosphoesterase" evidence="5">
    <location>
        <begin position="4"/>
        <end position="195"/>
    </location>
</feature>
<keyword evidence="3" id="KW-0408">Iron</keyword>
<evidence type="ECO:0000313" key="7">
    <source>
        <dbReference type="Proteomes" id="UP000004095"/>
    </source>
</evidence>
<protein>
    <submittedName>
        <fullName evidence="6">Metallophosphoesterase</fullName>
    </submittedName>
</protein>
<dbReference type="eggNOG" id="COG1409">
    <property type="taxonomic scope" value="Bacteria"/>
</dbReference>
<organism evidence="6 7">
    <name type="scientific">Microscilla marina ATCC 23134</name>
    <dbReference type="NCBI Taxonomy" id="313606"/>
    <lineage>
        <taxon>Bacteria</taxon>
        <taxon>Pseudomonadati</taxon>
        <taxon>Bacteroidota</taxon>
        <taxon>Cytophagia</taxon>
        <taxon>Cytophagales</taxon>
        <taxon>Microscillaceae</taxon>
        <taxon>Microscilla</taxon>
    </lineage>
</organism>
<evidence type="ECO:0000256" key="3">
    <source>
        <dbReference type="ARBA" id="ARBA00023004"/>
    </source>
</evidence>
<dbReference type="RefSeq" id="WP_002701493.1">
    <property type="nucleotide sequence ID" value="NZ_AAWS01000038.1"/>
</dbReference>
<dbReference type="SUPFAM" id="SSF56300">
    <property type="entry name" value="Metallo-dependent phosphatases"/>
    <property type="match status" value="1"/>
</dbReference>
<dbReference type="OrthoDB" id="9816081at2"/>
<dbReference type="Proteomes" id="UP000004095">
    <property type="component" value="Unassembled WGS sequence"/>
</dbReference>
<evidence type="ECO:0000313" key="6">
    <source>
        <dbReference type="EMBL" id="EAY26105.1"/>
    </source>
</evidence>
<keyword evidence="7" id="KW-1185">Reference proteome</keyword>
<dbReference type="GO" id="GO:0016787">
    <property type="term" value="F:hydrolase activity"/>
    <property type="evidence" value="ECO:0007669"/>
    <property type="project" value="UniProtKB-KW"/>
</dbReference>
<dbReference type="AlphaFoldDB" id="A1ZTZ2"/>
<comment type="caution">
    <text evidence="6">The sequence shown here is derived from an EMBL/GenBank/DDBJ whole genome shotgun (WGS) entry which is preliminary data.</text>
</comment>
<proteinExistence type="inferred from homology"/>
<dbReference type="Pfam" id="PF00149">
    <property type="entry name" value="Metallophos"/>
    <property type="match status" value="1"/>
</dbReference>
<accession>A1ZTZ2</accession>
<dbReference type="PANTHER" id="PTHR42988:SF2">
    <property type="entry name" value="CYCLIC NUCLEOTIDE PHOSPHODIESTERASE CBUA0032-RELATED"/>
    <property type="match status" value="1"/>
</dbReference>
<reference evidence="6 7" key="1">
    <citation type="submission" date="2007-01" db="EMBL/GenBank/DDBJ databases">
        <authorList>
            <person name="Haygood M."/>
            <person name="Podell S."/>
            <person name="Anderson C."/>
            <person name="Hopkinson B."/>
            <person name="Roe K."/>
            <person name="Barbeau K."/>
            <person name="Gaasterland T."/>
            <person name="Ferriera S."/>
            <person name="Johnson J."/>
            <person name="Kravitz S."/>
            <person name="Beeson K."/>
            <person name="Sutton G."/>
            <person name="Rogers Y.-H."/>
            <person name="Friedman R."/>
            <person name="Frazier M."/>
            <person name="Venter J.C."/>
        </authorList>
    </citation>
    <scope>NUCLEOTIDE SEQUENCE [LARGE SCALE GENOMIC DNA]</scope>
    <source>
        <strain evidence="6 7">ATCC 23134</strain>
    </source>
</reference>
<gene>
    <name evidence="6" type="ORF">M23134_05978</name>
</gene>
<name>A1ZTZ2_MICM2</name>
<dbReference type="InterPro" id="IPR050884">
    <property type="entry name" value="CNP_phosphodiesterase-III"/>
</dbReference>
<evidence type="ECO:0000259" key="5">
    <source>
        <dbReference type="Pfam" id="PF00149"/>
    </source>
</evidence>
<comment type="similarity">
    <text evidence="4">Belongs to the cyclic nucleotide phosphodiesterase class-III family.</text>
</comment>
<dbReference type="Gene3D" id="3.60.21.10">
    <property type="match status" value="1"/>
</dbReference>
<keyword evidence="1" id="KW-0479">Metal-binding</keyword>